<dbReference type="Proteomes" id="UP000538666">
    <property type="component" value="Unassembled WGS sequence"/>
</dbReference>
<name>A0A841K2H5_9BACT</name>
<evidence type="ECO:0000313" key="2">
    <source>
        <dbReference type="Proteomes" id="UP000538666"/>
    </source>
</evidence>
<dbReference type="EMBL" id="JACHEK010000004">
    <property type="protein sequence ID" value="MBB6144454.1"/>
    <property type="molecule type" value="Genomic_DNA"/>
</dbReference>
<protein>
    <submittedName>
        <fullName evidence="1">Uncharacterized protein</fullName>
    </submittedName>
</protein>
<reference evidence="1 2" key="1">
    <citation type="submission" date="2020-08" db="EMBL/GenBank/DDBJ databases">
        <title>Genomic Encyclopedia of Type Strains, Phase IV (KMG-IV): sequencing the most valuable type-strain genomes for metagenomic binning, comparative biology and taxonomic classification.</title>
        <authorList>
            <person name="Goeker M."/>
        </authorList>
    </citation>
    <scope>NUCLEOTIDE SEQUENCE [LARGE SCALE GENOMIC DNA]</scope>
    <source>
        <strain evidence="1 2">DSM 103733</strain>
    </source>
</reference>
<comment type="caution">
    <text evidence="1">The sequence shown here is derived from an EMBL/GenBank/DDBJ whole genome shotgun (WGS) entry which is preliminary data.</text>
</comment>
<evidence type="ECO:0000313" key="1">
    <source>
        <dbReference type="EMBL" id="MBB6144454.1"/>
    </source>
</evidence>
<organism evidence="1 2">
    <name type="scientific">Silvibacterium bohemicum</name>
    <dbReference type="NCBI Taxonomy" id="1577686"/>
    <lineage>
        <taxon>Bacteria</taxon>
        <taxon>Pseudomonadati</taxon>
        <taxon>Acidobacteriota</taxon>
        <taxon>Terriglobia</taxon>
        <taxon>Terriglobales</taxon>
        <taxon>Acidobacteriaceae</taxon>
        <taxon>Silvibacterium</taxon>
    </lineage>
</organism>
<dbReference type="AlphaFoldDB" id="A0A841K2H5"/>
<sequence length="31" mass="3589">MSRLLRLAKGVPYYAPLKRLACTEFNLTSYL</sequence>
<gene>
    <name evidence="1" type="ORF">HNQ77_002406</name>
</gene>
<keyword evidence="2" id="KW-1185">Reference proteome</keyword>
<accession>A0A841K2H5</accession>
<proteinExistence type="predicted"/>